<sequence>MRVNSLSLSTLFIVLSIVVLLEGKKIPCPPLPLTPGVVISCELPKENKKVACTGPITGSSKRTIAKYKCDSDSDFYEKTVECKCYGKWKGLDEFQNYVSRCSTAQKTFSLSGPPELNLTKNEVEELTGNNTSGDPTPKYALDALAFHNFYRKQHGAALLKLNKTLSAFAQNWAEQEVNSGSFGPEPSSSNKTYISNMYELTLGRDDFDPAMAARLGIAKWYTSGSNYDYDLPTANAFSALMWNNTSDLGVGIASRSGRMVLVCNYWPPGNVYVVGGQDGDDSLALFRKNVFPRRVTSSSLDRST</sequence>
<dbReference type="AlphaFoldDB" id="A0A226ENI8"/>
<evidence type="ECO:0000313" key="3">
    <source>
        <dbReference type="EMBL" id="OXA58778.1"/>
    </source>
</evidence>
<dbReference type="SMART" id="SM00198">
    <property type="entry name" value="SCP"/>
    <property type="match status" value="1"/>
</dbReference>
<feature type="signal peptide" evidence="1">
    <location>
        <begin position="1"/>
        <end position="23"/>
    </location>
</feature>
<dbReference type="OMA" id="ITICYAS"/>
<name>A0A226ENI8_FOLCA</name>
<dbReference type="STRING" id="158441.A0A226ENI8"/>
<comment type="caution">
    <text evidence="3">The sequence shown here is derived from an EMBL/GenBank/DDBJ whole genome shotgun (WGS) entry which is preliminary data.</text>
</comment>
<keyword evidence="1" id="KW-0732">Signal</keyword>
<dbReference type="EMBL" id="LNIX01000003">
    <property type="protein sequence ID" value="OXA58778.1"/>
    <property type="molecule type" value="Genomic_DNA"/>
</dbReference>
<keyword evidence="4" id="KW-1185">Reference proteome</keyword>
<evidence type="ECO:0000259" key="2">
    <source>
        <dbReference type="SMART" id="SM00198"/>
    </source>
</evidence>
<accession>A0A226ENI8</accession>
<organism evidence="3 4">
    <name type="scientific">Folsomia candida</name>
    <name type="common">Springtail</name>
    <dbReference type="NCBI Taxonomy" id="158441"/>
    <lineage>
        <taxon>Eukaryota</taxon>
        <taxon>Metazoa</taxon>
        <taxon>Ecdysozoa</taxon>
        <taxon>Arthropoda</taxon>
        <taxon>Hexapoda</taxon>
        <taxon>Collembola</taxon>
        <taxon>Entomobryomorpha</taxon>
        <taxon>Isotomoidea</taxon>
        <taxon>Isotomidae</taxon>
        <taxon>Proisotominae</taxon>
        <taxon>Folsomia</taxon>
    </lineage>
</organism>
<proteinExistence type="predicted"/>
<dbReference type="InterPro" id="IPR001283">
    <property type="entry name" value="CRISP-related"/>
</dbReference>
<dbReference type="InterPro" id="IPR035940">
    <property type="entry name" value="CAP_sf"/>
</dbReference>
<feature type="chain" id="PRO_5012578777" evidence="1">
    <location>
        <begin position="24"/>
        <end position="304"/>
    </location>
</feature>
<feature type="domain" description="SCP" evidence="2">
    <location>
        <begin position="138"/>
        <end position="273"/>
    </location>
</feature>
<reference evidence="3 4" key="1">
    <citation type="submission" date="2015-12" db="EMBL/GenBank/DDBJ databases">
        <title>The genome of Folsomia candida.</title>
        <authorList>
            <person name="Faddeeva A."/>
            <person name="Derks M.F."/>
            <person name="Anvar Y."/>
            <person name="Smit S."/>
            <person name="Van Straalen N."/>
            <person name="Roelofs D."/>
        </authorList>
    </citation>
    <scope>NUCLEOTIDE SEQUENCE [LARGE SCALE GENOMIC DNA]</scope>
    <source>
        <strain evidence="3 4">VU population</strain>
        <tissue evidence="3">Whole body</tissue>
    </source>
</reference>
<evidence type="ECO:0000256" key="1">
    <source>
        <dbReference type="SAM" id="SignalP"/>
    </source>
</evidence>
<gene>
    <name evidence="3" type="ORF">Fcan01_07418</name>
</gene>
<protein>
    <submittedName>
        <fullName evidence="3">Golgi-associated plant pathogenesis-related protein 1</fullName>
    </submittedName>
</protein>
<evidence type="ECO:0000313" key="4">
    <source>
        <dbReference type="Proteomes" id="UP000198287"/>
    </source>
</evidence>
<dbReference type="Pfam" id="PF00188">
    <property type="entry name" value="CAP"/>
    <property type="match status" value="1"/>
</dbReference>
<dbReference type="OrthoDB" id="337038at2759"/>
<dbReference type="PRINTS" id="PR00837">
    <property type="entry name" value="V5TPXLIKE"/>
</dbReference>
<dbReference type="SUPFAM" id="SSF55797">
    <property type="entry name" value="PR-1-like"/>
    <property type="match status" value="1"/>
</dbReference>
<dbReference type="InterPro" id="IPR014044">
    <property type="entry name" value="CAP_dom"/>
</dbReference>
<dbReference type="Proteomes" id="UP000198287">
    <property type="component" value="Unassembled WGS sequence"/>
</dbReference>
<dbReference type="PANTHER" id="PTHR10334">
    <property type="entry name" value="CYSTEINE-RICH SECRETORY PROTEIN-RELATED"/>
    <property type="match status" value="1"/>
</dbReference>
<dbReference type="Gene3D" id="3.40.33.10">
    <property type="entry name" value="CAP"/>
    <property type="match status" value="1"/>
</dbReference>